<dbReference type="SUPFAM" id="SSF51735">
    <property type="entry name" value="NAD(P)-binding Rossmann-fold domains"/>
    <property type="match status" value="1"/>
</dbReference>
<dbReference type="Gene3D" id="3.40.50.720">
    <property type="entry name" value="NAD(P)-binding Rossmann-like Domain"/>
    <property type="match status" value="1"/>
</dbReference>
<protein>
    <submittedName>
        <fullName evidence="4">Gfo/Idh/MocA family oxidoreductase</fullName>
    </submittedName>
</protein>
<proteinExistence type="inferred from homology"/>
<dbReference type="InterPro" id="IPR000683">
    <property type="entry name" value="Gfo/Idh/MocA-like_OxRdtase_N"/>
</dbReference>
<dbReference type="InterPro" id="IPR036291">
    <property type="entry name" value="NAD(P)-bd_dom_sf"/>
</dbReference>
<dbReference type="Gene3D" id="3.30.360.10">
    <property type="entry name" value="Dihydrodipicolinate Reductase, domain 2"/>
    <property type="match status" value="1"/>
</dbReference>
<dbReference type="InterPro" id="IPR051317">
    <property type="entry name" value="Gfo/Idh/MocA_oxidoreduct"/>
</dbReference>
<gene>
    <name evidence="4" type="ORF">MJA45_04985</name>
</gene>
<keyword evidence="2" id="KW-0560">Oxidoreductase</keyword>
<evidence type="ECO:0000256" key="2">
    <source>
        <dbReference type="ARBA" id="ARBA00023002"/>
    </source>
</evidence>
<evidence type="ECO:0000313" key="4">
    <source>
        <dbReference type="EMBL" id="WNQ12407.1"/>
    </source>
</evidence>
<dbReference type="Pfam" id="PF01408">
    <property type="entry name" value="GFO_IDH_MocA"/>
    <property type="match status" value="1"/>
</dbReference>
<dbReference type="KEGG" id="paun:MJA45_04985"/>
<keyword evidence="5" id="KW-1185">Reference proteome</keyword>
<name>A0AA96LJ32_9BACL</name>
<accession>A0AA96LJ32</accession>
<sequence length="302" mass="32453">MTISKKIGLIGLDTSHAIAFTRILNNPDYELFLDSGFRVKVGYPGGSADFPLSINRVDGFTKQLSEEYGVQMVGSPEAVAEQADAILLTSVDGRVHLDQFRAVASFGKPVFIDKPLAVSTADARAIMAIAEEKGIPCMSSSVRRYARELIAALQEEENGPIKGAESYGVIDFMPTQPGWYWYGIHTVEVLYAIMGTGCTAVTATRAGDQEVITGVWADGRIGIVRGNPHPNGTAGAVIHREKGSRFADLAADGMGAYAGLMQRVIGMFESGQVPVPHEETIEIIRFIEAANESRESGKTVAL</sequence>
<dbReference type="GO" id="GO:0016491">
    <property type="term" value="F:oxidoreductase activity"/>
    <property type="evidence" value="ECO:0007669"/>
    <property type="project" value="UniProtKB-KW"/>
</dbReference>
<feature type="domain" description="Gfo/Idh/MocA-like oxidoreductase N-terminal" evidence="3">
    <location>
        <begin position="62"/>
        <end position="138"/>
    </location>
</feature>
<evidence type="ECO:0000256" key="1">
    <source>
        <dbReference type="ARBA" id="ARBA00010928"/>
    </source>
</evidence>
<dbReference type="AlphaFoldDB" id="A0AA96LJ32"/>
<dbReference type="PANTHER" id="PTHR43708">
    <property type="entry name" value="CONSERVED EXPRESSED OXIDOREDUCTASE (EUROFUNG)"/>
    <property type="match status" value="1"/>
</dbReference>
<evidence type="ECO:0000313" key="5">
    <source>
        <dbReference type="Proteomes" id="UP001305702"/>
    </source>
</evidence>
<dbReference type="EMBL" id="CP130318">
    <property type="protein sequence ID" value="WNQ12407.1"/>
    <property type="molecule type" value="Genomic_DNA"/>
</dbReference>
<organism evidence="4 5">
    <name type="scientific">Paenibacillus aurantius</name>
    <dbReference type="NCBI Taxonomy" id="2918900"/>
    <lineage>
        <taxon>Bacteria</taxon>
        <taxon>Bacillati</taxon>
        <taxon>Bacillota</taxon>
        <taxon>Bacilli</taxon>
        <taxon>Bacillales</taxon>
        <taxon>Paenibacillaceae</taxon>
        <taxon>Paenibacillus</taxon>
    </lineage>
</organism>
<dbReference type="Proteomes" id="UP001305702">
    <property type="component" value="Chromosome"/>
</dbReference>
<dbReference type="GO" id="GO:0000166">
    <property type="term" value="F:nucleotide binding"/>
    <property type="evidence" value="ECO:0007669"/>
    <property type="project" value="InterPro"/>
</dbReference>
<evidence type="ECO:0000259" key="3">
    <source>
        <dbReference type="Pfam" id="PF01408"/>
    </source>
</evidence>
<dbReference type="RefSeq" id="WP_315606184.1">
    <property type="nucleotide sequence ID" value="NZ_CP130318.1"/>
</dbReference>
<reference evidence="4 5" key="1">
    <citation type="submission" date="2022-02" db="EMBL/GenBank/DDBJ databases">
        <title>Paenibacillus sp. MBLB1776 Whole Genome Shotgun Sequencing.</title>
        <authorList>
            <person name="Hwang C.Y."/>
            <person name="Cho E.-S."/>
            <person name="Seo M.-J."/>
        </authorList>
    </citation>
    <scope>NUCLEOTIDE SEQUENCE [LARGE SCALE GENOMIC DNA]</scope>
    <source>
        <strain evidence="4 5">MBLB1776</strain>
    </source>
</reference>
<comment type="similarity">
    <text evidence="1">Belongs to the Gfo/Idh/MocA family.</text>
</comment>
<dbReference type="PANTHER" id="PTHR43708:SF5">
    <property type="entry name" value="CONSERVED EXPRESSED OXIDOREDUCTASE (EUROFUNG)-RELATED"/>
    <property type="match status" value="1"/>
</dbReference>